<comment type="cofactor">
    <cofactor evidence="2">
        <name>K(+)</name>
        <dbReference type="ChEBI" id="CHEBI:29103"/>
    </cofactor>
</comment>
<accession>A0A0R3RHY1</accession>
<dbReference type="InterPro" id="IPR015793">
    <property type="entry name" value="Pyrv_Knase_brl"/>
</dbReference>
<comment type="pathway">
    <text evidence="3 14">Carbohydrate degradation; glycolysis; pyruvate from D-glyceraldehyde 3-phosphate: step 5/5.</text>
</comment>
<feature type="domain" description="Pyruvate kinase barrel" evidence="15">
    <location>
        <begin position="130"/>
        <end position="456"/>
    </location>
</feature>
<dbReference type="STRING" id="1147741.A0A0R3RHY1"/>
<dbReference type="SUPFAM" id="SSF51621">
    <property type="entry name" value="Phosphoenolpyruvate/pyruvate domain"/>
    <property type="match status" value="1"/>
</dbReference>
<keyword evidence="13" id="KW-0670">Pyruvate</keyword>
<dbReference type="NCBIfam" id="NF004978">
    <property type="entry name" value="PRK06354.1"/>
    <property type="match status" value="1"/>
</dbReference>
<dbReference type="InterPro" id="IPR015813">
    <property type="entry name" value="Pyrv/PenolPyrv_kinase-like_dom"/>
</dbReference>
<dbReference type="Gene3D" id="3.20.20.60">
    <property type="entry name" value="Phosphoenolpyruvate-binding domains"/>
    <property type="match status" value="1"/>
</dbReference>
<dbReference type="Pfam" id="PF00224">
    <property type="entry name" value="PK"/>
    <property type="match status" value="1"/>
</dbReference>
<dbReference type="InterPro" id="IPR015795">
    <property type="entry name" value="Pyrv_Knase_C"/>
</dbReference>
<evidence type="ECO:0000259" key="16">
    <source>
        <dbReference type="Pfam" id="PF02887"/>
    </source>
</evidence>
<evidence type="ECO:0000256" key="5">
    <source>
        <dbReference type="ARBA" id="ARBA00012142"/>
    </source>
</evidence>
<evidence type="ECO:0000259" key="15">
    <source>
        <dbReference type="Pfam" id="PF00224"/>
    </source>
</evidence>
<dbReference type="Pfam" id="PF02887">
    <property type="entry name" value="PK_C"/>
    <property type="match status" value="1"/>
</dbReference>
<evidence type="ECO:0000256" key="2">
    <source>
        <dbReference type="ARBA" id="ARBA00001958"/>
    </source>
</evidence>
<evidence type="ECO:0000313" key="17">
    <source>
        <dbReference type="Proteomes" id="UP000050640"/>
    </source>
</evidence>
<evidence type="ECO:0000313" key="18">
    <source>
        <dbReference type="WBParaSite" id="EEL_0000108301-mRNA-1"/>
    </source>
</evidence>
<dbReference type="Gene3D" id="3.40.1380.20">
    <property type="entry name" value="Pyruvate kinase, C-terminal domain"/>
    <property type="match status" value="1"/>
</dbReference>
<dbReference type="Proteomes" id="UP000050640">
    <property type="component" value="Unplaced"/>
</dbReference>
<keyword evidence="17" id="KW-1185">Reference proteome</keyword>
<dbReference type="InterPro" id="IPR001697">
    <property type="entry name" value="Pyr_Knase"/>
</dbReference>
<reference evidence="18" key="1">
    <citation type="submission" date="2017-02" db="UniProtKB">
        <authorList>
            <consortium name="WormBaseParasite"/>
        </authorList>
    </citation>
    <scope>IDENTIFICATION</scope>
</reference>
<proteinExistence type="inferred from homology"/>
<evidence type="ECO:0000256" key="6">
    <source>
        <dbReference type="ARBA" id="ARBA00022679"/>
    </source>
</evidence>
<protein>
    <recommendedName>
        <fullName evidence="5 14">Pyruvate kinase</fullName>
        <ecNumber evidence="5 14">2.7.1.40</ecNumber>
    </recommendedName>
</protein>
<dbReference type="EC" id="2.7.1.40" evidence="5 14"/>
<evidence type="ECO:0000256" key="11">
    <source>
        <dbReference type="ARBA" id="ARBA00022842"/>
    </source>
</evidence>
<evidence type="ECO:0000256" key="7">
    <source>
        <dbReference type="ARBA" id="ARBA00022723"/>
    </source>
</evidence>
<dbReference type="PANTHER" id="PTHR11817">
    <property type="entry name" value="PYRUVATE KINASE"/>
    <property type="match status" value="1"/>
</dbReference>
<evidence type="ECO:0000256" key="13">
    <source>
        <dbReference type="ARBA" id="ARBA00023317"/>
    </source>
</evidence>
<dbReference type="InterPro" id="IPR036918">
    <property type="entry name" value="Pyrv_Knase_C_sf"/>
</dbReference>
<dbReference type="CDD" id="cd00288">
    <property type="entry name" value="Pyruvate_Kinase"/>
    <property type="match status" value="1"/>
</dbReference>
<comment type="cofactor">
    <cofactor evidence="1">
        <name>Mg(2+)</name>
        <dbReference type="ChEBI" id="CHEBI:18420"/>
    </cofactor>
</comment>
<evidence type="ECO:0000256" key="8">
    <source>
        <dbReference type="ARBA" id="ARBA00022741"/>
    </source>
</evidence>
<dbReference type="GO" id="GO:0000287">
    <property type="term" value="F:magnesium ion binding"/>
    <property type="evidence" value="ECO:0007669"/>
    <property type="project" value="InterPro"/>
</dbReference>
<dbReference type="Gene3D" id="2.40.33.10">
    <property type="entry name" value="PK beta-barrel domain-like"/>
    <property type="match status" value="1"/>
</dbReference>
<name>A0A0R3RHY1_9BILA</name>
<evidence type="ECO:0000256" key="14">
    <source>
        <dbReference type="RuleBase" id="RU000504"/>
    </source>
</evidence>
<keyword evidence="10" id="KW-0067">ATP-binding</keyword>
<keyword evidence="9 14" id="KW-0418">Kinase</keyword>
<dbReference type="GO" id="GO:0016301">
    <property type="term" value="F:kinase activity"/>
    <property type="evidence" value="ECO:0007669"/>
    <property type="project" value="UniProtKB-KW"/>
</dbReference>
<dbReference type="FunFam" id="3.40.1380.20:FF:000001">
    <property type="entry name" value="Pyruvate kinase"/>
    <property type="match status" value="1"/>
</dbReference>
<evidence type="ECO:0000256" key="10">
    <source>
        <dbReference type="ARBA" id="ARBA00022840"/>
    </source>
</evidence>
<dbReference type="PRINTS" id="PR01050">
    <property type="entry name" value="PYRUVTKNASE"/>
</dbReference>
<dbReference type="InterPro" id="IPR040442">
    <property type="entry name" value="Pyrv_kinase-like_dom_sf"/>
</dbReference>
<sequence>MQSARTLFFNDNIVENAAARSNVERRTHEYIHKSYPPKVINEYTQQMKPLNGRAMKAINTEKISMKSIILLGSFRSSIRLLSSGCVLLNFESARGELLTAKMISTEGQEALTSLMHRCKININDQPHIKRKTAIICTIGPSCRSVEKLKEMISSGMNIARLNFSHGSHEYHATTIKNLREAVASFHQKPLVAIALDTKGPEIRTGLINGSDTAEVELKKGVKIKLTTDKAFASKCNADALYVDYENMTNILKPGAHVFIDDGLISLIVDSIDGKDIICTIENGGKLGSKKGVNLPGTKCDLPAVSDKDTQDLKFGVEQGVDMIFASFIRNANGVHTIRSILGENGRFIKIIAKIENQEGIENADEIIKAADGLMIARGDLGIEIPTEKVFAAQKMLIARCNAVGKPVVCATQMLESMTKKPRPTRAEGSDVANAVLDGSDCVMLSGETAKGDYPVLTLITMSKLCMEAELTVNYHEVFRETLLCMKKPPSVTHTVAIAAASAAISCNASAIIVLTATGHSAGLVSHYRPMAPIIAITREEQAARQMHLFRGVHPVLYTLPKNEDWKADIDLRVAYGMKEGQALGFIKSSDLIIIITGWSKGSGHTNTMRIIKVP</sequence>
<evidence type="ECO:0000256" key="12">
    <source>
        <dbReference type="ARBA" id="ARBA00023152"/>
    </source>
</evidence>
<evidence type="ECO:0000256" key="3">
    <source>
        <dbReference type="ARBA" id="ARBA00004997"/>
    </source>
</evidence>
<evidence type="ECO:0000256" key="4">
    <source>
        <dbReference type="ARBA" id="ARBA00008663"/>
    </source>
</evidence>
<keyword evidence="8" id="KW-0547">Nucleotide-binding</keyword>
<dbReference type="FunFam" id="2.40.33.10:FF:000023">
    <property type="entry name" value="Pyruvate kinase PKM"/>
    <property type="match status" value="1"/>
</dbReference>
<dbReference type="InterPro" id="IPR018209">
    <property type="entry name" value="Pyrv_Knase_AS"/>
</dbReference>
<keyword evidence="11 14" id="KW-0460">Magnesium</keyword>
<dbReference type="NCBIfam" id="TIGR01064">
    <property type="entry name" value="pyruv_kin"/>
    <property type="match status" value="1"/>
</dbReference>
<comment type="catalytic activity">
    <reaction evidence="14">
        <text>pyruvate + ATP = phosphoenolpyruvate + ADP + H(+)</text>
        <dbReference type="Rhea" id="RHEA:18157"/>
        <dbReference type="ChEBI" id="CHEBI:15361"/>
        <dbReference type="ChEBI" id="CHEBI:15378"/>
        <dbReference type="ChEBI" id="CHEBI:30616"/>
        <dbReference type="ChEBI" id="CHEBI:58702"/>
        <dbReference type="ChEBI" id="CHEBI:456216"/>
        <dbReference type="EC" id="2.7.1.40"/>
    </reaction>
</comment>
<dbReference type="AlphaFoldDB" id="A0A0R3RHY1"/>
<dbReference type="WBParaSite" id="EEL_0000108301-mRNA-1">
    <property type="protein sequence ID" value="EEL_0000108301-mRNA-1"/>
    <property type="gene ID" value="EEL_0000108301"/>
</dbReference>
<dbReference type="InterPro" id="IPR011037">
    <property type="entry name" value="Pyrv_Knase-like_insert_dom_sf"/>
</dbReference>
<dbReference type="FunFam" id="3.20.20.60:FF:000001">
    <property type="entry name" value="Pyruvate kinase"/>
    <property type="match status" value="1"/>
</dbReference>
<dbReference type="UniPathway" id="UPA00109">
    <property type="reaction ID" value="UER00188"/>
</dbReference>
<dbReference type="NCBIfam" id="NF004491">
    <property type="entry name" value="PRK05826.1"/>
    <property type="match status" value="1"/>
</dbReference>
<organism evidence="17 18">
    <name type="scientific">Elaeophora elaphi</name>
    <dbReference type="NCBI Taxonomy" id="1147741"/>
    <lineage>
        <taxon>Eukaryota</taxon>
        <taxon>Metazoa</taxon>
        <taxon>Ecdysozoa</taxon>
        <taxon>Nematoda</taxon>
        <taxon>Chromadorea</taxon>
        <taxon>Rhabditida</taxon>
        <taxon>Spirurina</taxon>
        <taxon>Spiruromorpha</taxon>
        <taxon>Filarioidea</taxon>
        <taxon>Onchocercidae</taxon>
        <taxon>Elaeophora</taxon>
    </lineage>
</organism>
<dbReference type="GO" id="GO:0030955">
    <property type="term" value="F:potassium ion binding"/>
    <property type="evidence" value="ECO:0007669"/>
    <property type="project" value="InterPro"/>
</dbReference>
<evidence type="ECO:0000256" key="1">
    <source>
        <dbReference type="ARBA" id="ARBA00001946"/>
    </source>
</evidence>
<dbReference type="SUPFAM" id="SSF50800">
    <property type="entry name" value="PK beta-barrel domain-like"/>
    <property type="match status" value="1"/>
</dbReference>
<keyword evidence="7" id="KW-0479">Metal-binding</keyword>
<keyword evidence="12 14" id="KW-0324">Glycolysis</keyword>
<dbReference type="PROSITE" id="PS00110">
    <property type="entry name" value="PYRUVATE_KINASE"/>
    <property type="match status" value="1"/>
</dbReference>
<dbReference type="GO" id="GO:0004743">
    <property type="term" value="F:pyruvate kinase activity"/>
    <property type="evidence" value="ECO:0007669"/>
    <property type="project" value="UniProtKB-EC"/>
</dbReference>
<feature type="domain" description="Pyruvate kinase C-terminal" evidence="16">
    <location>
        <begin position="494"/>
        <end position="611"/>
    </location>
</feature>
<evidence type="ECO:0000256" key="9">
    <source>
        <dbReference type="ARBA" id="ARBA00022777"/>
    </source>
</evidence>
<dbReference type="GO" id="GO:0005524">
    <property type="term" value="F:ATP binding"/>
    <property type="evidence" value="ECO:0007669"/>
    <property type="project" value="UniProtKB-KW"/>
</dbReference>
<dbReference type="SUPFAM" id="SSF52935">
    <property type="entry name" value="PK C-terminal domain-like"/>
    <property type="match status" value="1"/>
</dbReference>
<dbReference type="InterPro" id="IPR015806">
    <property type="entry name" value="Pyrv_Knase_insert_dom_sf"/>
</dbReference>
<comment type="similarity">
    <text evidence="4 14">Belongs to the pyruvate kinase family.</text>
</comment>
<keyword evidence="6 14" id="KW-0808">Transferase</keyword>